<keyword evidence="2" id="KW-1185">Reference proteome</keyword>
<dbReference type="OrthoDB" id="516385at2"/>
<accession>G2LFP2</accession>
<dbReference type="HOGENOM" id="CLU_1118608_0_0_0"/>
<protein>
    <submittedName>
        <fullName evidence="1">Uncharacterized protein</fullName>
    </submittedName>
</protein>
<proteinExistence type="predicted"/>
<organism evidence="1 2">
    <name type="scientific">Chloracidobacterium thermophilum (strain B)</name>
    <dbReference type="NCBI Taxonomy" id="981222"/>
    <lineage>
        <taxon>Bacteria</taxon>
        <taxon>Pseudomonadati</taxon>
        <taxon>Acidobacteriota</taxon>
        <taxon>Terriglobia</taxon>
        <taxon>Terriglobales</taxon>
        <taxon>Acidobacteriaceae</taxon>
        <taxon>Chloracidobacterium</taxon>
    </lineage>
</organism>
<dbReference type="AlphaFoldDB" id="G2LFP2"/>
<name>G2LFP2_CHLTF</name>
<sequence length="248" mass="28437">MMNHKRLLILSCSQRKSHKEGLLPAIERYDGPLFRILRRYQKTQDTRNREAEPSLSTYILSAEFGLISAEYPIPYYDCCMTRHRAQMLHPVVMDKLKNLLTGGCRFQELFICLGQAYWPALEGWEAFVRRDMAVHVAWGAIGMRQSQLYEWLYGTPPSASAPSKSGQPSLRGMAVELSPQQIFEIARQGLRGSSRMTTFCHMWYIPVDGQRVAPKWLVSRLTGLPVSTFRTDDARRLLAQLGIEVRRA</sequence>
<gene>
    <name evidence="1" type="ordered locus">Cabther_A0929</name>
</gene>
<dbReference type="STRING" id="981222.Cabther_A0929"/>
<dbReference type="Proteomes" id="UP000006791">
    <property type="component" value="Chromosome 1"/>
</dbReference>
<evidence type="ECO:0000313" key="2">
    <source>
        <dbReference type="Proteomes" id="UP000006791"/>
    </source>
</evidence>
<dbReference type="EMBL" id="CP002514">
    <property type="protein sequence ID" value="AEP11686.1"/>
    <property type="molecule type" value="Genomic_DNA"/>
</dbReference>
<evidence type="ECO:0000313" key="1">
    <source>
        <dbReference type="EMBL" id="AEP11686.1"/>
    </source>
</evidence>
<dbReference type="KEGG" id="ctm:Cabther_A0929"/>
<reference evidence="1 2" key="1">
    <citation type="journal article" date="2012" name="Environ. Microbiol.">
        <title>Complete genome of Candidatus Chloracidobacterium thermophilum, a chlorophyll-based photoheterotroph belonging to the phylum Acidobacteria.</title>
        <authorList>
            <person name="Garcia Costas A.M."/>
            <person name="Liu Z."/>
            <person name="Tomsho L.P."/>
            <person name="Schuster S.C."/>
            <person name="Ward D.M."/>
            <person name="Bryant D.A."/>
        </authorList>
    </citation>
    <scope>NUCLEOTIDE SEQUENCE [LARGE SCALE GENOMIC DNA]</scope>
    <source>
        <strain evidence="1 2">B</strain>
    </source>
</reference>